<reference evidence="5" key="1">
    <citation type="submission" date="2020-06" db="EMBL/GenBank/DDBJ databases">
        <title>Draft genome of Bugula neritina, a colonial animal packing powerful symbionts and potential medicines.</title>
        <authorList>
            <person name="Rayko M."/>
        </authorList>
    </citation>
    <scope>NUCLEOTIDE SEQUENCE [LARGE SCALE GENOMIC DNA]</scope>
    <source>
        <strain evidence="5">Kwan_BN1</strain>
    </source>
</reference>
<dbReference type="InterPro" id="IPR008972">
    <property type="entry name" value="Cupredoxin"/>
</dbReference>
<evidence type="ECO:0000313" key="5">
    <source>
        <dbReference type="EMBL" id="KAF6033172.1"/>
    </source>
</evidence>
<keyword evidence="1" id="KW-0479">Metal-binding</keyword>
<dbReference type="AlphaFoldDB" id="A0A7J7K3I3"/>
<evidence type="ECO:0000313" key="6">
    <source>
        <dbReference type="Proteomes" id="UP000593567"/>
    </source>
</evidence>
<dbReference type="PANTHER" id="PTHR11709">
    <property type="entry name" value="MULTI-COPPER OXIDASE"/>
    <property type="match status" value="1"/>
</dbReference>
<accession>A0A7J7K3I3</accession>
<dbReference type="GO" id="GO:0016491">
    <property type="term" value="F:oxidoreductase activity"/>
    <property type="evidence" value="ECO:0007669"/>
    <property type="project" value="UniProtKB-KW"/>
</dbReference>
<dbReference type="InterPro" id="IPR045087">
    <property type="entry name" value="Cu-oxidase_fam"/>
</dbReference>
<dbReference type="Pfam" id="PF07731">
    <property type="entry name" value="Cu-oxidase_2"/>
    <property type="match status" value="1"/>
</dbReference>
<dbReference type="GO" id="GO:0005507">
    <property type="term" value="F:copper ion binding"/>
    <property type="evidence" value="ECO:0007669"/>
    <property type="project" value="InterPro"/>
</dbReference>
<keyword evidence="2" id="KW-0560">Oxidoreductase</keyword>
<dbReference type="PANTHER" id="PTHR11709:SF394">
    <property type="entry name" value="FI03373P-RELATED"/>
    <property type="match status" value="1"/>
</dbReference>
<dbReference type="InterPro" id="IPR011706">
    <property type="entry name" value="Cu-oxidase_C"/>
</dbReference>
<evidence type="ECO:0000256" key="3">
    <source>
        <dbReference type="ARBA" id="ARBA00023008"/>
    </source>
</evidence>
<dbReference type="Gene3D" id="2.60.40.420">
    <property type="entry name" value="Cupredoxins - blue copper proteins"/>
    <property type="match status" value="1"/>
</dbReference>
<comment type="caution">
    <text evidence="5">The sequence shown here is derived from an EMBL/GenBank/DDBJ whole genome shotgun (WGS) entry which is preliminary data.</text>
</comment>
<keyword evidence="3" id="KW-0186">Copper</keyword>
<dbReference type="InterPro" id="IPR002355">
    <property type="entry name" value="Cu_oxidase_Cu_BS"/>
</dbReference>
<proteinExistence type="predicted"/>
<protein>
    <recommendedName>
        <fullName evidence="4">Plastocyanin-like domain-containing protein</fullName>
    </recommendedName>
</protein>
<evidence type="ECO:0000256" key="2">
    <source>
        <dbReference type="ARBA" id="ARBA00023002"/>
    </source>
</evidence>
<feature type="domain" description="Plastocyanin-like" evidence="4">
    <location>
        <begin position="6"/>
        <end position="113"/>
    </location>
</feature>
<dbReference type="OrthoDB" id="10066563at2759"/>
<name>A0A7J7K3I3_BUGNE</name>
<keyword evidence="6" id="KW-1185">Reference proteome</keyword>
<dbReference type="GO" id="GO:0006826">
    <property type="term" value="P:iron ion transport"/>
    <property type="evidence" value="ECO:0007669"/>
    <property type="project" value="TreeGrafter"/>
</dbReference>
<organism evidence="5 6">
    <name type="scientific">Bugula neritina</name>
    <name type="common">Brown bryozoan</name>
    <name type="synonym">Sertularia neritina</name>
    <dbReference type="NCBI Taxonomy" id="10212"/>
    <lineage>
        <taxon>Eukaryota</taxon>
        <taxon>Metazoa</taxon>
        <taxon>Spiralia</taxon>
        <taxon>Lophotrochozoa</taxon>
        <taxon>Bryozoa</taxon>
        <taxon>Gymnolaemata</taxon>
        <taxon>Cheilostomatida</taxon>
        <taxon>Flustrina</taxon>
        <taxon>Buguloidea</taxon>
        <taxon>Bugulidae</taxon>
        <taxon>Bugula</taxon>
    </lineage>
</organism>
<dbReference type="GO" id="GO:0005886">
    <property type="term" value="C:plasma membrane"/>
    <property type="evidence" value="ECO:0007669"/>
    <property type="project" value="TreeGrafter"/>
</dbReference>
<sequence>MLMPALHTFHMHGYRFAVLKVAYGLKNVTAGTIVSRHGTDYNCSTDYCSDIHWLNDDLKDLNVDRPPLKDNLLIPVGGYAVVRIYTDNPGYWLAHCHQSSHLWDGMSLVFDIEGESAKKTIPPNFPTCGNFILDPPN</sequence>
<evidence type="ECO:0000259" key="4">
    <source>
        <dbReference type="Pfam" id="PF07731"/>
    </source>
</evidence>
<gene>
    <name evidence="5" type="ORF">EB796_008518</name>
</gene>
<dbReference type="PROSITE" id="PS00080">
    <property type="entry name" value="MULTICOPPER_OXIDASE2"/>
    <property type="match status" value="1"/>
</dbReference>
<evidence type="ECO:0000256" key="1">
    <source>
        <dbReference type="ARBA" id="ARBA00022723"/>
    </source>
</evidence>
<dbReference type="SUPFAM" id="SSF49503">
    <property type="entry name" value="Cupredoxins"/>
    <property type="match status" value="1"/>
</dbReference>
<dbReference type="Proteomes" id="UP000593567">
    <property type="component" value="Unassembled WGS sequence"/>
</dbReference>
<dbReference type="EMBL" id="VXIV02001445">
    <property type="protein sequence ID" value="KAF6033172.1"/>
    <property type="molecule type" value="Genomic_DNA"/>
</dbReference>